<feature type="chain" id="PRO_5046706460" description="Transporter" evidence="1">
    <location>
        <begin position="23"/>
        <end position="227"/>
    </location>
</feature>
<evidence type="ECO:0000313" key="2">
    <source>
        <dbReference type="EMBL" id="MCS0609751.1"/>
    </source>
</evidence>
<evidence type="ECO:0000256" key="1">
    <source>
        <dbReference type="SAM" id="SignalP"/>
    </source>
</evidence>
<comment type="caution">
    <text evidence="2">The sequence shown here is derived from an EMBL/GenBank/DDBJ whole genome shotgun (WGS) entry which is preliminary data.</text>
</comment>
<accession>A0ABT2BMW8</accession>
<keyword evidence="3" id="KW-1185">Reference proteome</keyword>
<feature type="signal peptide" evidence="1">
    <location>
        <begin position="1"/>
        <end position="22"/>
    </location>
</feature>
<dbReference type="RefSeq" id="WP_258857390.1">
    <property type="nucleotide sequence ID" value="NZ_JANUGV010000004.1"/>
</dbReference>
<dbReference type="Proteomes" id="UP001205861">
    <property type="component" value="Unassembled WGS sequence"/>
</dbReference>
<sequence length="227" mass="24273">MYLLARPATLAAALLACQFAHAARPMVTDDASIVAPRECQVEAWTDRHPGDIQYWAVPHCNPGGDWELAAGAGELRPTPAHASTSGLLLAKTVFRPLDPNGWSAGMTLANQFGRGSGLLSNATLNGLLTFSLMDDAVRVHVNAGWLRVHEARSGPSWGVGGEWTASPRWSLTLETYGQGSTYAQAGLRYAALSGQVILDAALGDRINLRGKERYLAFGLTFTGLSLR</sequence>
<proteinExistence type="predicted"/>
<reference evidence="2 3" key="1">
    <citation type="submission" date="2022-08" db="EMBL/GenBank/DDBJ databases">
        <title>Reclassification of Massilia species as members of the genera Telluria, Duganella, Pseudoduganella, Mokoshia gen. nov. and Zemynaea gen. nov. using orthogonal and non-orthogonal genome-based approaches.</title>
        <authorList>
            <person name="Bowman J.P."/>
        </authorList>
    </citation>
    <scope>NUCLEOTIDE SEQUENCE [LARGE SCALE GENOMIC DNA]</scope>
    <source>
        <strain evidence="2 3">JCM 31607</strain>
    </source>
</reference>
<protein>
    <recommendedName>
        <fullName evidence="4">Transporter</fullName>
    </recommendedName>
</protein>
<evidence type="ECO:0008006" key="4">
    <source>
        <dbReference type="Google" id="ProtNLM"/>
    </source>
</evidence>
<dbReference type="EMBL" id="JANUGV010000004">
    <property type="protein sequence ID" value="MCS0609751.1"/>
    <property type="molecule type" value="Genomic_DNA"/>
</dbReference>
<organism evidence="2 3">
    <name type="scientific">Massilia solisilvae</name>
    <dbReference type="NCBI Taxonomy" id="1811225"/>
    <lineage>
        <taxon>Bacteria</taxon>
        <taxon>Pseudomonadati</taxon>
        <taxon>Pseudomonadota</taxon>
        <taxon>Betaproteobacteria</taxon>
        <taxon>Burkholderiales</taxon>
        <taxon>Oxalobacteraceae</taxon>
        <taxon>Telluria group</taxon>
        <taxon>Massilia</taxon>
    </lineage>
</organism>
<evidence type="ECO:0000313" key="3">
    <source>
        <dbReference type="Proteomes" id="UP001205861"/>
    </source>
</evidence>
<gene>
    <name evidence="2" type="ORF">NX773_16410</name>
</gene>
<keyword evidence="1" id="KW-0732">Signal</keyword>
<name>A0ABT2BMW8_9BURK</name>
<dbReference type="PROSITE" id="PS51257">
    <property type="entry name" value="PROKAR_LIPOPROTEIN"/>
    <property type="match status" value="1"/>
</dbReference>